<keyword evidence="2" id="KW-1185">Reference proteome</keyword>
<proteinExistence type="predicted"/>
<reference evidence="1" key="1">
    <citation type="submission" date="2021-05" db="EMBL/GenBank/DDBJ databases">
        <title>A free-living protist that lacks canonical eukaryotic 1 DNA replication and segregation systems.</title>
        <authorList>
            <person name="Salas-Leiva D.E."/>
            <person name="Tromer E.C."/>
            <person name="Curtis B.A."/>
            <person name="Jerlstrom-Hultqvist J."/>
            <person name="Kolisko M."/>
            <person name="Yi Z."/>
            <person name="Salas-Leiva J.S."/>
            <person name="Gallot-Lavallee L."/>
            <person name="Kops G.J.P.L."/>
            <person name="Archibald J.M."/>
            <person name="Simpson A.G.B."/>
            <person name="Roger A.J."/>
        </authorList>
    </citation>
    <scope>NUCLEOTIDE SEQUENCE</scope>
    <source>
        <strain evidence="1">BICM</strain>
    </source>
</reference>
<dbReference type="EMBL" id="JAHDYR010000062">
    <property type="protein sequence ID" value="KAG9391266.1"/>
    <property type="molecule type" value="Genomic_DNA"/>
</dbReference>
<accession>A0A8J6BVB9</accession>
<evidence type="ECO:0000313" key="2">
    <source>
        <dbReference type="Proteomes" id="UP000717585"/>
    </source>
</evidence>
<gene>
    <name evidence="1" type="ORF">J8273_7540</name>
</gene>
<evidence type="ECO:0000313" key="1">
    <source>
        <dbReference type="EMBL" id="KAG9391266.1"/>
    </source>
</evidence>
<name>A0A8J6BVB9_9EUKA</name>
<dbReference type="Proteomes" id="UP000717585">
    <property type="component" value="Unassembled WGS sequence"/>
</dbReference>
<comment type="caution">
    <text evidence="1">The sequence shown here is derived from an EMBL/GenBank/DDBJ whole genome shotgun (WGS) entry which is preliminary data.</text>
</comment>
<protein>
    <submittedName>
        <fullName evidence="1">Uncharacterized protein</fullName>
    </submittedName>
</protein>
<organism evidence="1 2">
    <name type="scientific">Carpediemonas membranifera</name>
    <dbReference type="NCBI Taxonomy" id="201153"/>
    <lineage>
        <taxon>Eukaryota</taxon>
        <taxon>Metamonada</taxon>
        <taxon>Carpediemonas-like organisms</taxon>
        <taxon>Carpediemonas</taxon>
    </lineage>
</organism>
<sequence length="1165" mass="125854">MECEEYIQKQLSKTGFARYSQNLFVRQQKNAWIEQARAFIEDGQRRKFIPIHGLYSHCRELMAHILSLVTPSNGSTLCNVVDLVTVIHSRFLPSGEILMQPMVSVSVIGGYAAVKPVLSLHAPDDADGSISGVLVLGAMLGHTEVGEAMAAMASAPQWLIEGARAALPLLDVAEADIAATLAVKADPAVERAIHQALCDELCAAIPPLPCDHEVDLDALMWPRELLPSTEIPFHVFLTVMRDRALLDAHVPFCHTYADQEMLDRLELAADDYLDLAPAAAELVQARLIAADMAKFSAFLANVDAAINGIELDDGTIQWLDAKLTTAEGTSSLTLGGVKVAFPQRVNFNDLGDIIVGLPAMIIPETCLMQRLLALQNPIRPLDDGLNGFGFFLTGYRGRATRPLLVWSMGGPPELRKTLALAQEVYPVRMDLDAVIRLVATEESAAKLADITPDDKFKQFLAAMTDEGIKLGLSNMVVIESASATVIAMTHDVFADIQTVNGLDFQVTVAPDATPLSTAPQDRNENAYVTPYSEHAGMPSQSQLAVMETVLIHSKDTWASQDSLKCGIGIDDTDRQSILSEATGPETATDSTKQTPRVMTAERDIATPPERIITNEDRLAMQEHVGWGRCFELLQGSSRLLESLGSRLDKFESNQQAVLEEVRGIGSTGQVSQATNADMDEVVAMMRASLDMRQSSSLLPMPTMLADITDTSSDTLVEHAIVKLRTATDRGDVEEATLLAEKLAATLLTTDGLSAAMHALRTAVRNEKQATPSADELRGMILEIFVWGAELVIRNGEGDRHTALLVGSVTQLLKAHSFTPQAIGRALLNTENPALVTILEHCASAVISTTRLLTHPTIFNCTTSLLSSNTNTFQSVLSKALTGILGDGLLLNELSGSNKTLPSGLGPAVEFLFRAGFFNMWDGQMLYCLPSGKSQRGLVALAVDMSSSAKIMPGLVRVLDCIIARLLTAGISTEPAWTTTMCTTVRLLLEAAHSDLLCAVPKAQIRAMRTLAQEATLMLLATYFLALGSESDTAHLQETLRVAFLALPEFAVITQLPLFDKAAVQTMRDAAADKPRFGQAVHQIVGGVYSRISKKSTLKTKIQQTIAASPLVRREASIINIDVIVGEALKKGRPVEVDSQKLQAIGAVILEQTEELRAASANTVRV</sequence>
<dbReference type="AlphaFoldDB" id="A0A8J6BVB9"/>